<dbReference type="PANTHER" id="PTHR35803">
    <property type="entry name" value="GLUCAN 1,4-ALPHA-GLUCOSIDASE SUSB-RELATED"/>
    <property type="match status" value="1"/>
</dbReference>
<keyword evidence="1" id="KW-0378">Hydrolase</keyword>
<feature type="domain" description="Glycosyl-hydrolase 97 catalytic" evidence="3">
    <location>
        <begin position="317"/>
        <end position="471"/>
    </location>
</feature>
<keyword evidence="2" id="KW-0326">Glycosidase</keyword>
<dbReference type="Gene3D" id="2.70.98.10">
    <property type="match status" value="1"/>
</dbReference>
<dbReference type="SUPFAM" id="SSF51445">
    <property type="entry name" value="(Trans)glycosidases"/>
    <property type="match status" value="1"/>
</dbReference>
<proteinExistence type="predicted"/>
<dbReference type="GO" id="GO:0030246">
    <property type="term" value="F:carbohydrate binding"/>
    <property type="evidence" value="ECO:0007669"/>
    <property type="project" value="InterPro"/>
</dbReference>
<dbReference type="InterPro" id="IPR019563">
    <property type="entry name" value="GH97_catalytic"/>
</dbReference>
<feature type="domain" description="Glycosyl-hydrolase 97 C-terminal oligomerisation" evidence="5">
    <location>
        <begin position="571"/>
        <end position="666"/>
    </location>
</feature>
<dbReference type="Pfam" id="PF14509">
    <property type="entry name" value="GH97_C"/>
    <property type="match status" value="1"/>
</dbReference>
<dbReference type="Gene3D" id="2.60.40.1180">
    <property type="entry name" value="Golgi alpha-mannosidase II"/>
    <property type="match status" value="1"/>
</dbReference>
<dbReference type="EMBL" id="KY419227">
    <property type="protein sequence ID" value="ARK08558.1"/>
    <property type="molecule type" value="Genomic_DNA"/>
</dbReference>
<evidence type="ECO:0000259" key="5">
    <source>
        <dbReference type="Pfam" id="PF14509"/>
    </source>
</evidence>
<organism evidence="6">
    <name type="scientific">insect gut metagenome</name>
    <dbReference type="NCBI Taxonomy" id="1202446"/>
    <lineage>
        <taxon>unclassified sequences</taxon>
        <taxon>metagenomes</taxon>
        <taxon>organismal metagenomes</taxon>
    </lineage>
</organism>
<sequence length="668" mass="76130" precursor="true">MRNTNKSYILLLILAIICCRTSVSAQKQFLVQSPDNELKVNISVGNTIEYSVSHNGDLMIANSPISMSLTNGKSFGINPRLAGLSSKTLNDTITASVYKRKEIADTYNELILRFKEGFSLVFRAYNDGIAYRFVSNLKKPFEVKSEEVNFNFPTDQKAYIPYVQIIKEPIEKQFYNSFENTYQHINISQWDKKRLAFLPLVVEGVNGKKVCITESDLTNYPGMYLYNGNGSTTLSGVFAPYPKDIKQGGHNMLQGEVQSAEPYIARYNGATNFPWRIIIVSENDKELADNDMVYKLATPNKLADASWIKPGKVAWDWWNDWNLYDVDFRSGINNETYKYYIDFASQHGIEYVILDEGWAVNLQADLFQVVPEIDLKELVDYANKKNVGLILWAGYYAFNKDIEGICKHYSEMGIKGFKVDFMDRDDQPMVDFHYRAAEIAAKYHMMLDYHGTYKPTGLQRTFPNVINFEGVHGLEQMKWSPESVDQVTYDVTIPFIRMVAGPLDYTQGAMRNASKGNYRPVNSEPMSQGTRCRQLAEYIIFESPLNMLCDNPSNYMREKECTEFIANVPTVWDNTIALNGKIGEYITIAREKDDVWYVGSLTNWDARTLDVDLSFLGEGSFKAEVFKDGANADRSGHDYKKEVIDIPSDRKLSIPMASGGGYVMKIYK</sequence>
<evidence type="ECO:0000256" key="2">
    <source>
        <dbReference type="ARBA" id="ARBA00023295"/>
    </source>
</evidence>
<dbReference type="Pfam" id="PF10566">
    <property type="entry name" value="Glyco_hydro_97"/>
    <property type="match status" value="1"/>
</dbReference>
<feature type="domain" description="Glycosyl-hydrolase 97 N-terminal" evidence="4">
    <location>
        <begin position="31"/>
        <end position="299"/>
    </location>
</feature>
<dbReference type="AlphaFoldDB" id="A0A1W6DZM5"/>
<dbReference type="InterPro" id="IPR013780">
    <property type="entry name" value="Glyco_hydro_b"/>
</dbReference>
<dbReference type="PANTHER" id="PTHR35803:SF2">
    <property type="entry name" value="RETAINING ALPHA-GALACTOSIDASE"/>
    <property type="match status" value="1"/>
</dbReference>
<dbReference type="Pfam" id="PF14508">
    <property type="entry name" value="GH97_N"/>
    <property type="match status" value="1"/>
</dbReference>
<dbReference type="InterPro" id="IPR013785">
    <property type="entry name" value="Aldolase_TIM"/>
</dbReference>
<accession>A0A1W6DZM5</accession>
<dbReference type="Gene3D" id="3.20.20.70">
    <property type="entry name" value="Aldolase class I"/>
    <property type="match status" value="1"/>
</dbReference>
<evidence type="ECO:0000313" key="6">
    <source>
        <dbReference type="EMBL" id="ARK08558.1"/>
    </source>
</evidence>
<protein>
    <submittedName>
        <fullName evidence="6">Alpha-galactosidase</fullName>
    </submittedName>
</protein>
<gene>
    <name evidence="6" type="primary">AgaS2</name>
</gene>
<evidence type="ECO:0000259" key="4">
    <source>
        <dbReference type="Pfam" id="PF14508"/>
    </source>
</evidence>
<name>A0A1W6DZM5_9ZZZZ</name>
<dbReference type="InterPro" id="IPR052720">
    <property type="entry name" value="Glycosyl_hydrolase_97"/>
</dbReference>
<evidence type="ECO:0000256" key="1">
    <source>
        <dbReference type="ARBA" id="ARBA00022801"/>
    </source>
</evidence>
<dbReference type="InterPro" id="IPR029486">
    <property type="entry name" value="GH97_N"/>
</dbReference>
<dbReference type="GO" id="GO:0016798">
    <property type="term" value="F:hydrolase activity, acting on glycosyl bonds"/>
    <property type="evidence" value="ECO:0007669"/>
    <property type="project" value="UniProtKB-KW"/>
</dbReference>
<evidence type="ECO:0000259" key="3">
    <source>
        <dbReference type="Pfam" id="PF10566"/>
    </source>
</evidence>
<dbReference type="InterPro" id="IPR017853">
    <property type="entry name" value="GH"/>
</dbReference>
<dbReference type="InterPro" id="IPR029483">
    <property type="entry name" value="GH97_C"/>
</dbReference>
<reference evidence="6" key="1">
    <citation type="submission" date="2016-12" db="EMBL/GenBank/DDBJ databases">
        <authorList>
            <person name="Song W.-J."/>
            <person name="Kurnit D.M."/>
        </authorList>
    </citation>
    <scope>NUCLEOTIDE SEQUENCE</scope>
</reference>
<dbReference type="InterPro" id="IPR014718">
    <property type="entry name" value="GH-type_carb-bd"/>
</dbReference>